<proteinExistence type="predicted"/>
<dbReference type="AlphaFoldDB" id="A0A420J5N3"/>
<evidence type="ECO:0000313" key="1">
    <source>
        <dbReference type="EMBL" id="RKF82063.1"/>
    </source>
</evidence>
<gene>
    <name evidence="1" type="ORF">GcM1_175012</name>
</gene>
<dbReference type="Proteomes" id="UP000285326">
    <property type="component" value="Unassembled WGS sequence"/>
</dbReference>
<reference evidence="1 2" key="1">
    <citation type="journal article" date="2018" name="BMC Genomics">
        <title>Comparative genome analyses reveal sequence features reflecting distinct modes of host-adaptation between dicot and monocot powdery mildew.</title>
        <authorList>
            <person name="Wu Y."/>
            <person name="Ma X."/>
            <person name="Pan Z."/>
            <person name="Kale S.D."/>
            <person name="Song Y."/>
            <person name="King H."/>
            <person name="Zhang Q."/>
            <person name="Presley C."/>
            <person name="Deng X."/>
            <person name="Wei C.I."/>
            <person name="Xiao S."/>
        </authorList>
    </citation>
    <scope>NUCLEOTIDE SEQUENCE [LARGE SCALE GENOMIC DNA]</scope>
    <source>
        <strain evidence="1">UMSG1</strain>
    </source>
</reference>
<protein>
    <submittedName>
        <fullName evidence="1">Uncharacterized protein</fullName>
    </submittedName>
</protein>
<sequence length="56" mass="6461">MSSTKCYLWKRTGWTEDIFKLERNGVLFNVWSSAVLPSYGYKITNISKATRKAQGE</sequence>
<dbReference type="EMBL" id="MCBS01017545">
    <property type="protein sequence ID" value="RKF82063.1"/>
    <property type="molecule type" value="Genomic_DNA"/>
</dbReference>
<accession>A0A420J5N3</accession>
<name>A0A420J5N3_9PEZI</name>
<organism evidence="1 2">
    <name type="scientific">Golovinomyces cichoracearum</name>
    <dbReference type="NCBI Taxonomy" id="62708"/>
    <lineage>
        <taxon>Eukaryota</taxon>
        <taxon>Fungi</taxon>
        <taxon>Dikarya</taxon>
        <taxon>Ascomycota</taxon>
        <taxon>Pezizomycotina</taxon>
        <taxon>Leotiomycetes</taxon>
        <taxon>Erysiphales</taxon>
        <taxon>Erysiphaceae</taxon>
        <taxon>Golovinomyces</taxon>
    </lineage>
</organism>
<evidence type="ECO:0000313" key="2">
    <source>
        <dbReference type="Proteomes" id="UP000285326"/>
    </source>
</evidence>
<comment type="caution">
    <text evidence="1">The sequence shown here is derived from an EMBL/GenBank/DDBJ whole genome shotgun (WGS) entry which is preliminary data.</text>
</comment>